<feature type="compositionally biased region" description="Basic residues" evidence="1">
    <location>
        <begin position="14"/>
        <end position="23"/>
    </location>
</feature>
<reference evidence="2" key="2">
    <citation type="submission" date="2020-01" db="EMBL/GenBank/DDBJ databases">
        <authorList>
            <person name="Korhonen P.K.K."/>
            <person name="Guangxu M.G."/>
            <person name="Wang T.W."/>
            <person name="Stroehlein A.J.S."/>
            <person name="Young N.D."/>
            <person name="Ang C.-S.A."/>
            <person name="Fernando D.W.F."/>
            <person name="Lu H.L."/>
            <person name="Taylor S.T."/>
            <person name="Ehtesham M.E.M."/>
            <person name="Najaraj S.H.N."/>
            <person name="Harsha G.H.G."/>
            <person name="Madugundu A.M."/>
            <person name="Renuse S.R."/>
            <person name="Holt D.H."/>
            <person name="Pandey A.P."/>
            <person name="Papenfuss A.P."/>
            <person name="Gasser R.B.G."/>
            <person name="Fischer K.F."/>
        </authorList>
    </citation>
    <scope>NUCLEOTIDE SEQUENCE</scope>
    <source>
        <strain evidence="2">SSS_KF_BRIS2020</strain>
    </source>
</reference>
<feature type="region of interest" description="Disordered" evidence="1">
    <location>
        <begin position="1"/>
        <end position="23"/>
    </location>
</feature>
<evidence type="ECO:0000313" key="3">
    <source>
        <dbReference type="EnsemblMetazoa" id="KAF7489314.1"/>
    </source>
</evidence>
<organism evidence="2">
    <name type="scientific">Sarcoptes scabiei</name>
    <name type="common">Itch mite</name>
    <name type="synonym">Acarus scabiei</name>
    <dbReference type="NCBI Taxonomy" id="52283"/>
    <lineage>
        <taxon>Eukaryota</taxon>
        <taxon>Metazoa</taxon>
        <taxon>Ecdysozoa</taxon>
        <taxon>Arthropoda</taxon>
        <taxon>Chelicerata</taxon>
        <taxon>Arachnida</taxon>
        <taxon>Acari</taxon>
        <taxon>Acariformes</taxon>
        <taxon>Sarcoptiformes</taxon>
        <taxon>Astigmata</taxon>
        <taxon>Psoroptidia</taxon>
        <taxon>Sarcoptoidea</taxon>
        <taxon>Sarcoptidae</taxon>
        <taxon>Sarcoptinae</taxon>
        <taxon>Sarcoptes</taxon>
    </lineage>
</organism>
<dbReference type="AlphaFoldDB" id="A0A834VBL2"/>
<evidence type="ECO:0000313" key="2">
    <source>
        <dbReference type="EMBL" id="KAF7489314.1"/>
    </source>
</evidence>
<accession>A0A834VBL2</accession>
<reference evidence="4" key="1">
    <citation type="journal article" date="2020" name="PLoS Negl. Trop. Dis.">
        <title>High-quality nuclear genome for Sarcoptes scabiei-A critical resource for a neglected parasite.</title>
        <authorList>
            <person name="Korhonen P.K."/>
            <person name="Gasser R.B."/>
            <person name="Ma G."/>
            <person name="Wang T."/>
            <person name="Stroehlein A.J."/>
            <person name="Young N.D."/>
            <person name="Ang C.S."/>
            <person name="Fernando D.D."/>
            <person name="Lu H.C."/>
            <person name="Taylor S."/>
            <person name="Reynolds S.L."/>
            <person name="Mofiz E."/>
            <person name="Najaraj S.H."/>
            <person name="Gowda H."/>
            <person name="Madugundu A."/>
            <person name="Renuse S."/>
            <person name="Holt D."/>
            <person name="Pandey A."/>
            <person name="Papenfuss A.T."/>
            <person name="Fischer K."/>
        </authorList>
    </citation>
    <scope>NUCLEOTIDE SEQUENCE [LARGE SCALE GENOMIC DNA]</scope>
</reference>
<name>A0A834VBL2_SARSC</name>
<evidence type="ECO:0000313" key="4">
    <source>
        <dbReference type="Proteomes" id="UP000070412"/>
    </source>
</evidence>
<reference evidence="3" key="3">
    <citation type="submission" date="2022-06" db="UniProtKB">
        <authorList>
            <consortium name="EnsemblMetazoa"/>
        </authorList>
    </citation>
    <scope>IDENTIFICATION</scope>
</reference>
<keyword evidence="4" id="KW-1185">Reference proteome</keyword>
<dbReference type="EnsemblMetazoa" id="SSS_6537s_mrna">
    <property type="protein sequence ID" value="KAF7489314.1"/>
    <property type="gene ID" value="SSS_6537"/>
</dbReference>
<protein>
    <submittedName>
        <fullName evidence="2 3">Uncharacterized protein</fullName>
    </submittedName>
</protein>
<proteinExistence type="predicted"/>
<sequence length="239" mass="29001">MDQKQSLSLIDPHKTKRKYNRKLSKSLQKESIETLQKLTDEYYPIQTKRNENAEKRRESDLLDQKDFHFLMNEIKTKKSLLLSAYEKVTSIKNYFKSTNEDPSSSETTENDLEKQRKEISTRIRLVNKEESLIRKIFHDKQLRIRLENYKKQLSMKPRNLASFRALNLICIRAAKRLNSNKLNHYRRFLKHQKSFAKWLRFVRRKNQSPKSLVNRPKKFKQIRTIESIPDDWLRYLDRR</sequence>
<gene>
    <name evidence="2" type="ORF">SSS_6537</name>
</gene>
<feature type="compositionally biased region" description="Polar residues" evidence="1">
    <location>
        <begin position="96"/>
        <end position="107"/>
    </location>
</feature>
<dbReference type="EMBL" id="WVUK01000065">
    <property type="protein sequence ID" value="KAF7489314.1"/>
    <property type="molecule type" value="Genomic_DNA"/>
</dbReference>
<feature type="region of interest" description="Disordered" evidence="1">
    <location>
        <begin position="96"/>
        <end position="115"/>
    </location>
</feature>
<evidence type="ECO:0000256" key="1">
    <source>
        <dbReference type="SAM" id="MobiDB-lite"/>
    </source>
</evidence>
<dbReference type="Proteomes" id="UP000070412">
    <property type="component" value="Unassembled WGS sequence"/>
</dbReference>